<organism evidence="2 3">
    <name type="scientific">Microbacterium lemovicicum</name>
    <dbReference type="NCBI Taxonomy" id="1072463"/>
    <lineage>
        <taxon>Bacteria</taxon>
        <taxon>Bacillati</taxon>
        <taxon>Actinomycetota</taxon>
        <taxon>Actinomycetes</taxon>
        <taxon>Micrococcales</taxon>
        <taxon>Microbacteriaceae</taxon>
        <taxon>Microbacterium</taxon>
    </lineage>
</organism>
<feature type="transmembrane region" description="Helical" evidence="1">
    <location>
        <begin position="74"/>
        <end position="92"/>
    </location>
</feature>
<dbReference type="KEGG" id="mlv:CVS47_00806"/>
<keyword evidence="1" id="KW-0812">Transmembrane</keyword>
<dbReference type="AlphaFoldDB" id="A0A3S9W815"/>
<dbReference type="InterPro" id="IPR029058">
    <property type="entry name" value="AB_hydrolase_fold"/>
</dbReference>
<accession>A0A3S9W815</accession>
<dbReference type="Gene3D" id="3.40.50.1820">
    <property type="entry name" value="alpha/beta hydrolase"/>
    <property type="match status" value="1"/>
</dbReference>
<dbReference type="PANTHER" id="PTHR48098:SF1">
    <property type="entry name" value="DIACYLGLYCEROL ACYLTRANSFERASE_MYCOLYLTRANSFERASE AG85A"/>
    <property type="match status" value="1"/>
</dbReference>
<proteinExistence type="predicted"/>
<dbReference type="Proteomes" id="UP000276888">
    <property type="component" value="Chromosome"/>
</dbReference>
<reference evidence="2 3" key="1">
    <citation type="submission" date="2018-08" db="EMBL/GenBank/DDBJ databases">
        <title>Microbacterium lemovicicum sp. nov., a bacterium isolated from a natural uranium-rich soil.</title>
        <authorList>
            <person name="ORTET P."/>
        </authorList>
    </citation>
    <scope>NUCLEOTIDE SEQUENCE [LARGE SCALE GENOMIC DNA]</scope>
    <source>
        <strain evidence="2 3">Viu22</strain>
    </source>
</reference>
<feature type="transmembrane region" description="Helical" evidence="1">
    <location>
        <begin position="16"/>
        <end position="34"/>
    </location>
</feature>
<evidence type="ECO:0000313" key="2">
    <source>
        <dbReference type="EMBL" id="AZS36206.1"/>
    </source>
</evidence>
<dbReference type="EMBL" id="CP031423">
    <property type="protein sequence ID" value="AZS36206.1"/>
    <property type="molecule type" value="Genomic_DNA"/>
</dbReference>
<feature type="transmembrane region" description="Helical" evidence="1">
    <location>
        <begin position="41"/>
        <end position="59"/>
    </location>
</feature>
<dbReference type="SUPFAM" id="SSF53474">
    <property type="entry name" value="alpha/beta-Hydrolases"/>
    <property type="match status" value="1"/>
</dbReference>
<feature type="transmembrane region" description="Helical" evidence="1">
    <location>
        <begin position="99"/>
        <end position="117"/>
    </location>
</feature>
<evidence type="ECO:0000256" key="1">
    <source>
        <dbReference type="SAM" id="Phobius"/>
    </source>
</evidence>
<keyword evidence="1" id="KW-0472">Membrane</keyword>
<sequence length="429" mass="43733">MTYWILGLELIDGPVLPAWGILTALCTVLVALVRPRHPWRLLVGTLVGAALAVGTVVVLDEQRTFGVVIPPEAGVWAAIGLGGAGLGVAGAFGRPARRIVPAVLLILTSLVLGALGVNRAFDITHNLAALIGVQAVGAIDLPRQTDTAVPAQPLSATWTPPAGMPEKGLVGALTGDDRIPSPGFAARDAAIYLPPAALVPDPPALPVIVFMMGQPGAPDPTSLSRTLDAFAAQHDGLAPIAIVADQLTGPTVDPACHDSETYGAVETYFTTHIPEWIRTHLNVPDDAAYRVIGGYSNGGSCAALWGASHPDVWGSILDVSGNEFPGSETVQATTARVFGGDSDAFEAAKPAAVLARNTGSYEGHTAVFTLGADDDVFGPGQRSNAAAAEAAGFTVRVIEIPGAGHVGPALDTGLAEGVAALAVPLGLSD</sequence>
<dbReference type="RefSeq" id="WP_127094931.1">
    <property type="nucleotide sequence ID" value="NZ_CP031423.1"/>
</dbReference>
<protein>
    <recommendedName>
        <fullName evidence="4">Esterase</fullName>
    </recommendedName>
</protein>
<evidence type="ECO:0008006" key="4">
    <source>
        <dbReference type="Google" id="ProtNLM"/>
    </source>
</evidence>
<evidence type="ECO:0000313" key="3">
    <source>
        <dbReference type="Proteomes" id="UP000276888"/>
    </source>
</evidence>
<name>A0A3S9W815_9MICO</name>
<dbReference type="InterPro" id="IPR000801">
    <property type="entry name" value="Esterase-like"/>
</dbReference>
<keyword evidence="1" id="KW-1133">Transmembrane helix</keyword>
<dbReference type="InterPro" id="IPR050583">
    <property type="entry name" value="Mycobacterial_A85_antigen"/>
</dbReference>
<dbReference type="OrthoDB" id="3723842at2"/>
<dbReference type="Pfam" id="PF00756">
    <property type="entry name" value="Esterase"/>
    <property type="match status" value="1"/>
</dbReference>
<keyword evidence="3" id="KW-1185">Reference proteome</keyword>
<gene>
    <name evidence="2" type="ORF">CVS47_00806</name>
</gene>
<dbReference type="GO" id="GO:0016747">
    <property type="term" value="F:acyltransferase activity, transferring groups other than amino-acyl groups"/>
    <property type="evidence" value="ECO:0007669"/>
    <property type="project" value="TreeGrafter"/>
</dbReference>
<dbReference type="PANTHER" id="PTHR48098">
    <property type="entry name" value="ENTEROCHELIN ESTERASE-RELATED"/>
    <property type="match status" value="1"/>
</dbReference>